<dbReference type="AlphaFoldDB" id="A0A1M4EBX6"/>
<accession>A0A1M4EBX6</accession>
<organism evidence="1">
    <name type="scientific">Nonomuraea gerenzanensis</name>
    <dbReference type="NCBI Taxonomy" id="93944"/>
    <lineage>
        <taxon>Bacteria</taxon>
        <taxon>Bacillati</taxon>
        <taxon>Actinomycetota</taxon>
        <taxon>Actinomycetes</taxon>
        <taxon>Streptosporangiales</taxon>
        <taxon>Streptosporangiaceae</taxon>
        <taxon>Nonomuraea</taxon>
    </lineage>
</organism>
<proteinExistence type="predicted"/>
<sequence>MHVFGCQMCECRQFFLPWQAEFKSWGEDGQAVLRPQVRKHGPDHDD</sequence>
<dbReference type="EMBL" id="LT559118">
    <property type="protein sequence ID" value="SBO96266.1"/>
    <property type="molecule type" value="Genomic_DNA"/>
</dbReference>
<protein>
    <submittedName>
        <fullName evidence="1">Uncharacterized protein</fullName>
    </submittedName>
</protein>
<gene>
    <name evidence="1" type="ORF">BN4615_P5782</name>
</gene>
<evidence type="ECO:0000313" key="1">
    <source>
        <dbReference type="EMBL" id="SBO96266.1"/>
    </source>
</evidence>
<name>A0A1M4EBX6_9ACTN</name>
<reference evidence="1" key="1">
    <citation type="submission" date="2016-04" db="EMBL/GenBank/DDBJ databases">
        <authorList>
            <person name="Evans L.H."/>
            <person name="Alamgir A."/>
            <person name="Owens N."/>
            <person name="Weber N.D."/>
            <person name="Virtaneva K."/>
            <person name="Barbian K."/>
            <person name="Babar A."/>
            <person name="Rosenke K."/>
        </authorList>
    </citation>
    <scope>NUCLEOTIDE SEQUENCE</scope>
    <source>
        <strain evidence="1">Nono1</strain>
    </source>
</reference>